<comment type="caution">
    <text evidence="10">The sequence shown here is derived from an EMBL/GenBank/DDBJ whole genome shotgun (WGS) entry which is preliminary data.</text>
</comment>
<feature type="transmembrane region" description="Helical" evidence="7">
    <location>
        <begin position="160"/>
        <end position="179"/>
    </location>
</feature>
<feature type="transmembrane region" description="Helical" evidence="7">
    <location>
        <begin position="122"/>
        <end position="140"/>
    </location>
</feature>
<evidence type="ECO:0000313" key="10">
    <source>
        <dbReference type="EMBL" id="HAV92416.1"/>
    </source>
</evidence>
<organism evidence="10 11">
    <name type="scientific">candidate division WOR-3 bacterium</name>
    <dbReference type="NCBI Taxonomy" id="2052148"/>
    <lineage>
        <taxon>Bacteria</taxon>
        <taxon>Bacteria division WOR-3</taxon>
    </lineage>
</organism>
<dbReference type="EMBL" id="DMZY01000132">
    <property type="protein sequence ID" value="HAV92416.1"/>
    <property type="molecule type" value="Genomic_DNA"/>
</dbReference>
<feature type="transmembrane region" description="Helical" evidence="7">
    <location>
        <begin position="235"/>
        <end position="255"/>
    </location>
</feature>
<evidence type="ECO:0000256" key="7">
    <source>
        <dbReference type="SAM" id="Phobius"/>
    </source>
</evidence>
<protein>
    <submittedName>
        <fullName evidence="10">Prepilin peptidase</fullName>
    </submittedName>
</protein>
<dbReference type="InterPro" id="IPR050882">
    <property type="entry name" value="Prepilin_peptidase/N-MTase"/>
</dbReference>
<feature type="transmembrane region" description="Helical" evidence="7">
    <location>
        <begin position="207"/>
        <end position="229"/>
    </location>
</feature>
<evidence type="ECO:0000256" key="3">
    <source>
        <dbReference type="ARBA" id="ARBA00022475"/>
    </source>
</evidence>
<keyword evidence="6 7" id="KW-0472">Membrane</keyword>
<dbReference type="AlphaFoldDB" id="A0A350HA50"/>
<proteinExistence type="inferred from homology"/>
<evidence type="ECO:0000256" key="2">
    <source>
        <dbReference type="ARBA" id="ARBA00005801"/>
    </source>
</evidence>
<reference evidence="10 11" key="1">
    <citation type="journal article" date="2018" name="Nat. Biotechnol.">
        <title>A standardized bacterial taxonomy based on genome phylogeny substantially revises the tree of life.</title>
        <authorList>
            <person name="Parks D.H."/>
            <person name="Chuvochina M."/>
            <person name="Waite D.W."/>
            <person name="Rinke C."/>
            <person name="Skarshewski A."/>
            <person name="Chaumeil P.A."/>
            <person name="Hugenholtz P."/>
        </authorList>
    </citation>
    <scope>NUCLEOTIDE SEQUENCE [LARGE SCALE GENOMIC DNA]</scope>
    <source>
        <strain evidence="10">UBA9956</strain>
    </source>
</reference>
<feature type="transmembrane region" description="Helical" evidence="7">
    <location>
        <begin position="97"/>
        <end position="115"/>
    </location>
</feature>
<keyword evidence="3" id="KW-1003">Cell membrane</keyword>
<dbReference type="GO" id="GO:0004190">
    <property type="term" value="F:aspartic-type endopeptidase activity"/>
    <property type="evidence" value="ECO:0007669"/>
    <property type="project" value="InterPro"/>
</dbReference>
<gene>
    <name evidence="10" type="ORF">DCW38_04465</name>
</gene>
<dbReference type="Pfam" id="PF06750">
    <property type="entry name" value="A24_N_bact"/>
    <property type="match status" value="1"/>
</dbReference>
<evidence type="ECO:0000256" key="6">
    <source>
        <dbReference type="ARBA" id="ARBA00023136"/>
    </source>
</evidence>
<evidence type="ECO:0000259" key="9">
    <source>
        <dbReference type="Pfam" id="PF06750"/>
    </source>
</evidence>
<sequence length="261" mass="29533">MISISLFVFIIGLVFGSFFNVLIYRLPRKESISFPPSHCTHCNSAIKWYDNIPVLSFIFLRGRCRKCKNKISIQYPIIEVITGIMFMAIFIKESFTLFSVVYIVFFSSLLIVSVIDIKTKEINLIHLILPGITLMTGLLLQEFKVISPDLLGTPYVVLKTALFGAAVGGLFIFLVRFFGGRILKQEAMGEGDIYIAILMGLAVGYRILFYAMIFAGVFGLIAFIAIPIIKKDKEIPFAPFLSMGLFTVFMLEEIFRRFNLI</sequence>
<dbReference type="GO" id="GO:0005886">
    <property type="term" value="C:plasma membrane"/>
    <property type="evidence" value="ECO:0007669"/>
    <property type="project" value="UniProtKB-SubCell"/>
</dbReference>
<feature type="transmembrane region" description="Helical" evidence="7">
    <location>
        <begin position="73"/>
        <end position="91"/>
    </location>
</feature>
<dbReference type="Gene3D" id="1.20.120.1220">
    <property type="match status" value="1"/>
</dbReference>
<dbReference type="PANTHER" id="PTHR30487">
    <property type="entry name" value="TYPE 4 PREPILIN-LIKE PROTEINS LEADER PEPTIDE-PROCESSING ENZYME"/>
    <property type="match status" value="1"/>
</dbReference>
<evidence type="ECO:0000313" key="11">
    <source>
        <dbReference type="Proteomes" id="UP000264062"/>
    </source>
</evidence>
<name>A0A350HA50_UNCW3</name>
<dbReference type="PANTHER" id="PTHR30487:SF0">
    <property type="entry name" value="PREPILIN LEADER PEPTIDASE_N-METHYLTRANSFERASE-RELATED"/>
    <property type="match status" value="1"/>
</dbReference>
<evidence type="ECO:0000256" key="4">
    <source>
        <dbReference type="ARBA" id="ARBA00022692"/>
    </source>
</evidence>
<evidence type="ECO:0000256" key="5">
    <source>
        <dbReference type="ARBA" id="ARBA00022989"/>
    </source>
</evidence>
<feature type="transmembrane region" description="Helical" evidence="7">
    <location>
        <begin position="6"/>
        <end position="24"/>
    </location>
</feature>
<dbReference type="Pfam" id="PF01478">
    <property type="entry name" value="Peptidase_A24"/>
    <property type="match status" value="1"/>
</dbReference>
<comment type="similarity">
    <text evidence="2">Belongs to the peptidase A24 family.</text>
</comment>
<dbReference type="InterPro" id="IPR010627">
    <property type="entry name" value="Prepilin_pept_A24_N"/>
</dbReference>
<comment type="subcellular location">
    <subcellularLocation>
        <location evidence="1">Cell membrane</location>
        <topology evidence="1">Multi-pass membrane protein</topology>
    </subcellularLocation>
</comment>
<evidence type="ECO:0000256" key="1">
    <source>
        <dbReference type="ARBA" id="ARBA00004651"/>
    </source>
</evidence>
<keyword evidence="5 7" id="KW-1133">Transmembrane helix</keyword>
<dbReference type="InterPro" id="IPR000045">
    <property type="entry name" value="Prepilin_IV_endopep_pep"/>
</dbReference>
<evidence type="ECO:0000259" key="8">
    <source>
        <dbReference type="Pfam" id="PF01478"/>
    </source>
</evidence>
<keyword evidence="4 7" id="KW-0812">Transmembrane</keyword>
<feature type="domain" description="Prepilin type IV endopeptidase peptidase" evidence="8">
    <location>
        <begin position="103"/>
        <end position="223"/>
    </location>
</feature>
<dbReference type="GO" id="GO:0006465">
    <property type="term" value="P:signal peptide processing"/>
    <property type="evidence" value="ECO:0007669"/>
    <property type="project" value="TreeGrafter"/>
</dbReference>
<dbReference type="Proteomes" id="UP000264062">
    <property type="component" value="Unassembled WGS sequence"/>
</dbReference>
<accession>A0A350HA50</accession>
<feature type="domain" description="Prepilin peptidase A24 N-terminal" evidence="9">
    <location>
        <begin position="10"/>
        <end position="92"/>
    </location>
</feature>